<dbReference type="InterPro" id="IPR020534">
    <property type="entry name" value="Uncharacterised_YqxA"/>
</dbReference>
<feature type="transmembrane region" description="Helical" evidence="2">
    <location>
        <begin position="6"/>
        <end position="26"/>
    </location>
</feature>
<dbReference type="Proteomes" id="UP000295788">
    <property type="component" value="Unassembled WGS sequence"/>
</dbReference>
<protein>
    <submittedName>
        <fullName evidence="3">Uncharacterized protein DUF3679</fullName>
    </submittedName>
</protein>
<reference evidence="3 4" key="1">
    <citation type="submission" date="2019-03" db="EMBL/GenBank/DDBJ databases">
        <title>Genomic Encyclopedia of Type Strains, Phase IV (KMG-IV): sequencing the most valuable type-strain genomes for metagenomic binning, comparative biology and taxonomic classification.</title>
        <authorList>
            <person name="Goeker M."/>
        </authorList>
    </citation>
    <scope>NUCLEOTIDE SEQUENCE [LARGE SCALE GENOMIC DNA]</scope>
    <source>
        <strain evidence="3 4">DSM 23802</strain>
    </source>
</reference>
<dbReference type="Pfam" id="PF12438">
    <property type="entry name" value="DUF3679"/>
    <property type="match status" value="1"/>
</dbReference>
<evidence type="ECO:0000256" key="1">
    <source>
        <dbReference type="SAM" id="MobiDB-lite"/>
    </source>
</evidence>
<evidence type="ECO:0000313" key="3">
    <source>
        <dbReference type="EMBL" id="TCS83750.1"/>
    </source>
</evidence>
<comment type="caution">
    <text evidence="3">The sequence shown here is derived from an EMBL/GenBank/DDBJ whole genome shotgun (WGS) entry which is preliminary data.</text>
</comment>
<organism evidence="3 4">
    <name type="scientific">Tepidibacillus fermentans</name>
    <dbReference type="NCBI Taxonomy" id="1281767"/>
    <lineage>
        <taxon>Bacteria</taxon>
        <taxon>Bacillati</taxon>
        <taxon>Bacillota</taxon>
        <taxon>Bacilli</taxon>
        <taxon>Bacillales</taxon>
        <taxon>Bacillaceae</taxon>
        <taxon>Tepidibacillus</taxon>
    </lineage>
</organism>
<feature type="region of interest" description="Disordered" evidence="1">
    <location>
        <begin position="64"/>
        <end position="98"/>
    </location>
</feature>
<dbReference type="OrthoDB" id="2974106at2"/>
<dbReference type="AlphaFoldDB" id="A0A4R3KJ96"/>
<feature type="compositionally biased region" description="Basic and acidic residues" evidence="1">
    <location>
        <begin position="67"/>
        <end position="80"/>
    </location>
</feature>
<dbReference type="RefSeq" id="WP_132767152.1">
    <property type="nucleotide sequence ID" value="NZ_SMAB01000003.1"/>
</dbReference>
<keyword evidence="2" id="KW-1133">Transmembrane helix</keyword>
<gene>
    <name evidence="3" type="ORF">EDD72_10373</name>
</gene>
<evidence type="ECO:0000313" key="4">
    <source>
        <dbReference type="Proteomes" id="UP000295788"/>
    </source>
</evidence>
<keyword evidence="2" id="KW-0812">Transmembrane</keyword>
<accession>A0A4R3KJ96</accession>
<keyword evidence="4" id="KW-1185">Reference proteome</keyword>
<proteinExistence type="predicted"/>
<dbReference type="EMBL" id="SMAB01000003">
    <property type="protein sequence ID" value="TCS83750.1"/>
    <property type="molecule type" value="Genomic_DNA"/>
</dbReference>
<sequence length="128" mass="14024">MARFSLRFFFVIVIFLVGTFMGITVAEKGIYKVTGKPNQGIQSFQVSKNNDQVEVTVLGKTYKKPIPGKEKESATKKEQSSKPTSPKQPVQEEKGQSSTYIGEIGNAISSTLQLGAEKGFEILASFID</sequence>
<keyword evidence="2" id="KW-0472">Membrane</keyword>
<evidence type="ECO:0000256" key="2">
    <source>
        <dbReference type="SAM" id="Phobius"/>
    </source>
</evidence>
<name>A0A4R3KJ96_9BACI</name>